<evidence type="ECO:0008006" key="4">
    <source>
        <dbReference type="Google" id="ProtNLM"/>
    </source>
</evidence>
<gene>
    <name evidence="2" type="ORF">NB037_02070</name>
</gene>
<accession>A0A9X2DXU9</accession>
<evidence type="ECO:0000313" key="3">
    <source>
        <dbReference type="Proteomes" id="UP001155240"/>
    </source>
</evidence>
<proteinExistence type="predicted"/>
<protein>
    <recommendedName>
        <fullName evidence="4">Plasmid mobilization relaxosome protein MobC</fullName>
    </recommendedName>
</protein>
<feature type="region of interest" description="Disordered" evidence="1">
    <location>
        <begin position="1"/>
        <end position="24"/>
    </location>
</feature>
<reference evidence="2" key="1">
    <citation type="submission" date="2022-06" db="EMBL/GenBank/DDBJ databases">
        <title>Whole genome shotgun sequencing (WGS) of Rathayibacter sp. ZW T2_19, isolated from stored onions (Allium cepa).</title>
        <authorList>
            <person name="Stoll D.A."/>
            <person name="Huch M."/>
        </authorList>
    </citation>
    <scope>NUCLEOTIDE SEQUENCE</scope>
    <source>
        <strain evidence="2">ZW T2_19</strain>
    </source>
</reference>
<dbReference type="Proteomes" id="UP001155240">
    <property type="component" value="Unassembled WGS sequence"/>
</dbReference>
<dbReference type="RefSeq" id="WP_251943184.1">
    <property type="nucleotide sequence ID" value="NZ_JAMRYM010000003.1"/>
</dbReference>
<evidence type="ECO:0000256" key="1">
    <source>
        <dbReference type="SAM" id="MobiDB-lite"/>
    </source>
</evidence>
<dbReference type="AlphaFoldDB" id="A0A9X2DXU9"/>
<sequence>MTESSRLFGRKRRPNVPPEQRREKKYVVRVSPDEDVMLRARAEVLDVTVPRLMFEAAIDPQVRSDVEWKSVGSELMQLRTLMGRLSSNMNQLARFANTEGRFPEEAVQVAAEYRALVPRVNETLRRLAGQ</sequence>
<name>A0A9X2DXU9_9MICO</name>
<dbReference type="InterPro" id="IPR053842">
    <property type="entry name" value="NikA-like"/>
</dbReference>
<organism evidence="2 3">
    <name type="scientific">Rathayibacter rubneri</name>
    <dbReference type="NCBI Taxonomy" id="2950106"/>
    <lineage>
        <taxon>Bacteria</taxon>
        <taxon>Bacillati</taxon>
        <taxon>Actinomycetota</taxon>
        <taxon>Actinomycetes</taxon>
        <taxon>Micrococcales</taxon>
        <taxon>Microbacteriaceae</taxon>
        <taxon>Rathayibacter</taxon>
    </lineage>
</organism>
<keyword evidence="3" id="KW-1185">Reference proteome</keyword>
<dbReference type="EMBL" id="JAMRYM010000003">
    <property type="protein sequence ID" value="MCM6761194.1"/>
    <property type="molecule type" value="Genomic_DNA"/>
</dbReference>
<evidence type="ECO:0000313" key="2">
    <source>
        <dbReference type="EMBL" id="MCM6761194.1"/>
    </source>
</evidence>
<dbReference type="Pfam" id="PF21983">
    <property type="entry name" value="NikA-like"/>
    <property type="match status" value="1"/>
</dbReference>
<comment type="caution">
    <text evidence="2">The sequence shown here is derived from an EMBL/GenBank/DDBJ whole genome shotgun (WGS) entry which is preliminary data.</text>
</comment>